<evidence type="ECO:0000256" key="1">
    <source>
        <dbReference type="SAM" id="Coils"/>
    </source>
</evidence>
<organism evidence="2 3">
    <name type="scientific">Leeuwenhoekiella parthenopeia</name>
    <dbReference type="NCBI Taxonomy" id="2890320"/>
    <lineage>
        <taxon>Bacteria</taxon>
        <taxon>Pseudomonadati</taxon>
        <taxon>Bacteroidota</taxon>
        <taxon>Flavobacteriia</taxon>
        <taxon>Flavobacteriales</taxon>
        <taxon>Flavobacteriaceae</taxon>
        <taxon>Leeuwenhoekiella</taxon>
    </lineage>
</organism>
<name>A0ABS8GVG0_9FLAO</name>
<keyword evidence="1" id="KW-0175">Coiled coil</keyword>
<evidence type="ECO:0000313" key="2">
    <source>
        <dbReference type="EMBL" id="MCC4213753.1"/>
    </source>
</evidence>
<comment type="caution">
    <text evidence="2">The sequence shown here is derived from an EMBL/GenBank/DDBJ whole genome shotgun (WGS) entry which is preliminary data.</text>
</comment>
<keyword evidence="3" id="KW-1185">Reference proteome</keyword>
<dbReference type="Proteomes" id="UP001197770">
    <property type="component" value="Unassembled WGS sequence"/>
</dbReference>
<proteinExistence type="predicted"/>
<evidence type="ECO:0000313" key="3">
    <source>
        <dbReference type="Proteomes" id="UP001197770"/>
    </source>
</evidence>
<feature type="coiled-coil region" evidence="1">
    <location>
        <begin position="21"/>
        <end position="55"/>
    </location>
</feature>
<gene>
    <name evidence="2" type="ORF">LLW17_13555</name>
</gene>
<accession>A0ABS8GVG0</accession>
<sequence>MRRSIFMYLFLFAALWIVFQYVNASKSFDRQQDKIERLEVELTEVNDSLASIDLNAGRYFKLTGNENAYDYFERFGVEVGGLESRIETALVSKNSTSGNPLIPYENATGVFQINKVEVLNHKWVIADFSDGKRWGELILLYDVDKDGSISFETLQSVIYP</sequence>
<dbReference type="RefSeq" id="WP_228230828.1">
    <property type="nucleotide sequence ID" value="NZ_JAJGMW010000018.1"/>
</dbReference>
<evidence type="ECO:0008006" key="4">
    <source>
        <dbReference type="Google" id="ProtNLM"/>
    </source>
</evidence>
<dbReference type="EMBL" id="JAJGMW010000018">
    <property type="protein sequence ID" value="MCC4213753.1"/>
    <property type="molecule type" value="Genomic_DNA"/>
</dbReference>
<protein>
    <recommendedName>
        <fullName evidence="4">Hydrolase</fullName>
    </recommendedName>
</protein>
<reference evidence="2 3" key="1">
    <citation type="submission" date="2021-11" db="EMBL/GenBank/DDBJ databases">
        <title>Seasonal and diel survey of microbial diversity of the Tyrrhenian coast.</title>
        <authorList>
            <person name="Gattoni G."/>
            <person name="Corral P."/>
        </authorList>
    </citation>
    <scope>NUCLEOTIDE SEQUENCE [LARGE SCALE GENOMIC DNA]</scope>
    <source>
        <strain evidence="2 3">Mr9</strain>
    </source>
</reference>